<dbReference type="AlphaFoldDB" id="A0A9W9I9T6"/>
<feature type="region of interest" description="Disordered" evidence="1">
    <location>
        <begin position="1"/>
        <end position="27"/>
    </location>
</feature>
<gene>
    <name evidence="2" type="ORF">N7492_004194</name>
</gene>
<evidence type="ECO:0000313" key="3">
    <source>
        <dbReference type="Proteomes" id="UP001146351"/>
    </source>
</evidence>
<organism evidence="2 3">
    <name type="scientific">Penicillium capsulatum</name>
    <dbReference type="NCBI Taxonomy" id="69766"/>
    <lineage>
        <taxon>Eukaryota</taxon>
        <taxon>Fungi</taxon>
        <taxon>Dikarya</taxon>
        <taxon>Ascomycota</taxon>
        <taxon>Pezizomycotina</taxon>
        <taxon>Eurotiomycetes</taxon>
        <taxon>Eurotiomycetidae</taxon>
        <taxon>Eurotiales</taxon>
        <taxon>Aspergillaceae</taxon>
        <taxon>Penicillium</taxon>
    </lineage>
</organism>
<comment type="caution">
    <text evidence="2">The sequence shown here is derived from an EMBL/GenBank/DDBJ whole genome shotgun (WGS) entry which is preliminary data.</text>
</comment>
<reference evidence="2" key="1">
    <citation type="submission" date="2022-11" db="EMBL/GenBank/DDBJ databases">
        <authorList>
            <person name="Petersen C."/>
        </authorList>
    </citation>
    <scope>NUCLEOTIDE SEQUENCE</scope>
    <source>
        <strain evidence="2">IBT 21917</strain>
    </source>
</reference>
<feature type="region of interest" description="Disordered" evidence="1">
    <location>
        <begin position="37"/>
        <end position="56"/>
    </location>
</feature>
<dbReference type="EMBL" id="JAPQKO010000003">
    <property type="protein sequence ID" value="KAJ5171601.1"/>
    <property type="molecule type" value="Genomic_DNA"/>
</dbReference>
<feature type="region of interest" description="Disordered" evidence="1">
    <location>
        <begin position="73"/>
        <end position="93"/>
    </location>
</feature>
<proteinExistence type="predicted"/>
<reference evidence="2" key="2">
    <citation type="journal article" date="2023" name="IMA Fungus">
        <title>Comparative genomic study of the Penicillium genus elucidates a diverse pangenome and 15 lateral gene transfer events.</title>
        <authorList>
            <person name="Petersen C."/>
            <person name="Sorensen T."/>
            <person name="Nielsen M.R."/>
            <person name="Sondergaard T.E."/>
            <person name="Sorensen J.L."/>
            <person name="Fitzpatrick D.A."/>
            <person name="Frisvad J.C."/>
            <person name="Nielsen K.L."/>
        </authorList>
    </citation>
    <scope>NUCLEOTIDE SEQUENCE</scope>
    <source>
        <strain evidence="2">IBT 21917</strain>
    </source>
</reference>
<accession>A0A9W9I9T6</accession>
<evidence type="ECO:0000313" key="2">
    <source>
        <dbReference type="EMBL" id="KAJ5171601.1"/>
    </source>
</evidence>
<name>A0A9W9I9T6_9EURO</name>
<sequence>MGSVDGWPLATPDTEIPGGSRPAVAAVRRRDRGVRTLLPRAGRPTPACHSGGDGPSACGPALRGLVGAIGWPPAPSPVRRGGRGGRALRAPQPTICTLTPPGIKPCMSKYKQLVL</sequence>
<protein>
    <submittedName>
        <fullName evidence="2">Uncharacterized protein</fullName>
    </submittedName>
</protein>
<keyword evidence="3" id="KW-1185">Reference proteome</keyword>
<dbReference type="Proteomes" id="UP001146351">
    <property type="component" value="Unassembled WGS sequence"/>
</dbReference>
<evidence type="ECO:0000256" key="1">
    <source>
        <dbReference type="SAM" id="MobiDB-lite"/>
    </source>
</evidence>